<protein>
    <submittedName>
        <fullName evidence="1">Uncharacterized protein</fullName>
    </submittedName>
</protein>
<comment type="caution">
    <text evidence="1">The sequence shown here is derived from an EMBL/GenBank/DDBJ whole genome shotgun (WGS) entry which is preliminary data.</text>
</comment>
<sequence>PVPPPLIPATVPQQREPSPLPALLDILEGRGRSSARLLDPDIPRGVQLPVAPKAHEPAEELEGENEAAWAMLLEDETFLTEYAMVAETSESESLEPRSLTEAKRRLDWPLWEKAIEEELKMLRDMGTWEVVEKP</sequence>
<dbReference type="Proteomes" id="UP001163828">
    <property type="component" value="Unassembled WGS sequence"/>
</dbReference>
<feature type="non-terminal residue" evidence="1">
    <location>
        <position position="134"/>
    </location>
</feature>
<accession>A0ABQ8QCL1</accession>
<name>A0ABQ8QCL1_9AGAR</name>
<gene>
    <name evidence="1" type="ORF">F5050DRAFT_1537406</name>
</gene>
<evidence type="ECO:0000313" key="2">
    <source>
        <dbReference type="Proteomes" id="UP001163828"/>
    </source>
</evidence>
<reference evidence="1" key="1">
    <citation type="submission" date="2022-08" db="EMBL/GenBank/DDBJ databases">
        <authorList>
            <consortium name="DOE Joint Genome Institute"/>
            <person name="Min B."/>
            <person name="Riley R."/>
            <person name="Sierra-Patev S."/>
            <person name="Naranjo-Ortiz M."/>
            <person name="Looney B."/>
            <person name="Konkel Z."/>
            <person name="Slot J.C."/>
            <person name="Sakamoto Y."/>
            <person name="Steenwyk J.L."/>
            <person name="Rokas A."/>
            <person name="Carro J."/>
            <person name="Camarero S."/>
            <person name="Ferreira P."/>
            <person name="Molpeceres G."/>
            <person name="Ruiz-Duenas F.J."/>
            <person name="Serrano A."/>
            <person name="Henrissat B."/>
            <person name="Drula E."/>
            <person name="Hughes K.W."/>
            <person name="Mata J.L."/>
            <person name="Ishikawa N.K."/>
            <person name="Vargas-Isla R."/>
            <person name="Ushijima S."/>
            <person name="Smith C.A."/>
            <person name="Ahrendt S."/>
            <person name="Andreopoulos W."/>
            <person name="He G."/>
            <person name="Labutti K."/>
            <person name="Lipzen A."/>
            <person name="Ng V."/>
            <person name="Sandor L."/>
            <person name="Barry K."/>
            <person name="Martinez A.T."/>
            <person name="Xiao Y."/>
            <person name="Gibbons J.G."/>
            <person name="Terashima K."/>
            <person name="Hibbett D.S."/>
            <person name="Grigoriev I.V."/>
        </authorList>
    </citation>
    <scope>NUCLEOTIDE SEQUENCE</scope>
    <source>
        <strain evidence="1">TFB10827</strain>
    </source>
</reference>
<keyword evidence="2" id="KW-1185">Reference proteome</keyword>
<evidence type="ECO:0000313" key="1">
    <source>
        <dbReference type="EMBL" id="KAJ3996241.1"/>
    </source>
</evidence>
<dbReference type="EMBL" id="MU790621">
    <property type="protein sequence ID" value="KAJ3996241.1"/>
    <property type="molecule type" value="Genomic_DNA"/>
</dbReference>
<feature type="non-terminal residue" evidence="1">
    <location>
        <position position="1"/>
    </location>
</feature>
<proteinExistence type="predicted"/>
<organism evidence="1 2">
    <name type="scientific">Lentinula boryana</name>
    <dbReference type="NCBI Taxonomy" id="40481"/>
    <lineage>
        <taxon>Eukaryota</taxon>
        <taxon>Fungi</taxon>
        <taxon>Dikarya</taxon>
        <taxon>Basidiomycota</taxon>
        <taxon>Agaricomycotina</taxon>
        <taxon>Agaricomycetes</taxon>
        <taxon>Agaricomycetidae</taxon>
        <taxon>Agaricales</taxon>
        <taxon>Marasmiineae</taxon>
        <taxon>Omphalotaceae</taxon>
        <taxon>Lentinula</taxon>
    </lineage>
</organism>